<feature type="transmembrane region" description="Helical" evidence="1">
    <location>
        <begin position="75"/>
        <end position="95"/>
    </location>
</feature>
<dbReference type="EMBL" id="BNJJ01000017">
    <property type="protein sequence ID" value="GHO87539.1"/>
    <property type="molecule type" value="Genomic_DNA"/>
</dbReference>
<feature type="transmembrane region" description="Helical" evidence="1">
    <location>
        <begin position="107"/>
        <end position="127"/>
    </location>
</feature>
<sequence length="247" mass="27321">MNKQIELITPNQSRASVPTRKRTTASTRADWLVPAALIALTAIPSLAGTVRLAGLAESTGMTPDDAHFYAMPLPVVLHILGALPFCILGAFQFAPGFRRHRPGWHRLAGRLLVLCGLAAGLSGLWMTQFYPLLQTGLLYSFRMLFGSAMVLSIALGLVAILRRDIARHRAWMMRGYAIGQGAGTQALTGLLWVLIFSTPNQQTHEWLMGASWVINLVVAEWIIRRKSSKGRKMQKRAHKARPQQAIY</sequence>
<organism evidence="2 3">
    <name type="scientific">Dictyobacter formicarum</name>
    <dbReference type="NCBI Taxonomy" id="2778368"/>
    <lineage>
        <taxon>Bacteria</taxon>
        <taxon>Bacillati</taxon>
        <taxon>Chloroflexota</taxon>
        <taxon>Ktedonobacteria</taxon>
        <taxon>Ktedonobacterales</taxon>
        <taxon>Dictyobacteraceae</taxon>
        <taxon>Dictyobacter</taxon>
    </lineage>
</organism>
<protein>
    <submittedName>
        <fullName evidence="2">Membrane protein</fullName>
    </submittedName>
</protein>
<keyword evidence="1" id="KW-0472">Membrane</keyword>
<evidence type="ECO:0000313" key="3">
    <source>
        <dbReference type="Proteomes" id="UP000635565"/>
    </source>
</evidence>
<feature type="transmembrane region" description="Helical" evidence="1">
    <location>
        <begin position="139"/>
        <end position="161"/>
    </location>
</feature>
<comment type="caution">
    <text evidence="2">The sequence shown here is derived from an EMBL/GenBank/DDBJ whole genome shotgun (WGS) entry which is preliminary data.</text>
</comment>
<feature type="transmembrane region" description="Helical" evidence="1">
    <location>
        <begin position="31"/>
        <end position="55"/>
    </location>
</feature>
<feature type="transmembrane region" description="Helical" evidence="1">
    <location>
        <begin position="206"/>
        <end position="223"/>
    </location>
</feature>
<dbReference type="InterPro" id="IPR018750">
    <property type="entry name" value="DUF2306_membrane"/>
</dbReference>
<keyword evidence="1" id="KW-0812">Transmembrane</keyword>
<feature type="transmembrane region" description="Helical" evidence="1">
    <location>
        <begin position="173"/>
        <end position="194"/>
    </location>
</feature>
<dbReference type="Proteomes" id="UP000635565">
    <property type="component" value="Unassembled WGS sequence"/>
</dbReference>
<accession>A0ABQ3VMT5</accession>
<name>A0ABQ3VMT5_9CHLR</name>
<evidence type="ECO:0000313" key="2">
    <source>
        <dbReference type="EMBL" id="GHO87539.1"/>
    </source>
</evidence>
<gene>
    <name evidence="2" type="ORF">KSZ_55450</name>
</gene>
<keyword evidence="3" id="KW-1185">Reference proteome</keyword>
<reference evidence="2 3" key="1">
    <citation type="journal article" date="2021" name="Int. J. Syst. Evol. Microbiol.">
        <title>Reticulibacter mediterranei gen. nov., sp. nov., within the new family Reticulibacteraceae fam. nov., and Ktedonospora formicarum gen. nov., sp. nov., Ktedonobacter robiniae sp. nov., Dictyobacter formicarum sp. nov. and Dictyobacter arantiisoli sp. nov., belonging to the class Ktedonobacteria.</title>
        <authorList>
            <person name="Yabe S."/>
            <person name="Zheng Y."/>
            <person name="Wang C.M."/>
            <person name="Sakai Y."/>
            <person name="Abe K."/>
            <person name="Yokota A."/>
            <person name="Donadio S."/>
            <person name="Cavaletti L."/>
            <person name="Monciardini P."/>
        </authorList>
    </citation>
    <scope>NUCLEOTIDE SEQUENCE [LARGE SCALE GENOMIC DNA]</scope>
    <source>
        <strain evidence="2 3">SOSP1-9</strain>
    </source>
</reference>
<keyword evidence="1" id="KW-1133">Transmembrane helix</keyword>
<evidence type="ECO:0000256" key="1">
    <source>
        <dbReference type="SAM" id="Phobius"/>
    </source>
</evidence>
<dbReference type="Pfam" id="PF10067">
    <property type="entry name" value="DUF2306"/>
    <property type="match status" value="1"/>
</dbReference>
<proteinExistence type="predicted"/>